<comment type="caution">
    <text evidence="1">The sequence shown here is derived from an EMBL/GenBank/DDBJ whole genome shotgun (WGS) entry which is preliminary data.</text>
</comment>
<dbReference type="EMBL" id="BARU01006180">
    <property type="protein sequence ID" value="GAH45790.1"/>
    <property type="molecule type" value="Genomic_DNA"/>
</dbReference>
<sequence>MLNDYLTEEVNGGLSLEFSKQLSGADILDNGLTQKHSGVLTDLESSQQIGCGLSLEFTQQ</sequence>
<gene>
    <name evidence="1" type="ORF">S03H2_12129</name>
</gene>
<proteinExistence type="predicted"/>
<feature type="non-terminal residue" evidence="1">
    <location>
        <position position="60"/>
    </location>
</feature>
<evidence type="ECO:0000313" key="1">
    <source>
        <dbReference type="EMBL" id="GAH45790.1"/>
    </source>
</evidence>
<name>X1GLQ5_9ZZZZ</name>
<dbReference type="AlphaFoldDB" id="X1GLQ5"/>
<accession>X1GLQ5</accession>
<protein>
    <submittedName>
        <fullName evidence="1">Uncharacterized protein</fullName>
    </submittedName>
</protein>
<organism evidence="1">
    <name type="scientific">marine sediment metagenome</name>
    <dbReference type="NCBI Taxonomy" id="412755"/>
    <lineage>
        <taxon>unclassified sequences</taxon>
        <taxon>metagenomes</taxon>
        <taxon>ecological metagenomes</taxon>
    </lineage>
</organism>
<reference evidence="1" key="1">
    <citation type="journal article" date="2014" name="Front. Microbiol.">
        <title>High frequency of phylogenetically diverse reductive dehalogenase-homologous genes in deep subseafloor sedimentary metagenomes.</title>
        <authorList>
            <person name="Kawai M."/>
            <person name="Futagami T."/>
            <person name="Toyoda A."/>
            <person name="Takaki Y."/>
            <person name="Nishi S."/>
            <person name="Hori S."/>
            <person name="Arai W."/>
            <person name="Tsubouchi T."/>
            <person name="Morono Y."/>
            <person name="Uchiyama I."/>
            <person name="Ito T."/>
            <person name="Fujiyama A."/>
            <person name="Inagaki F."/>
            <person name="Takami H."/>
        </authorList>
    </citation>
    <scope>NUCLEOTIDE SEQUENCE</scope>
    <source>
        <strain evidence="1">Expedition CK06-06</strain>
    </source>
</reference>